<accession>A0A918CI45</accession>
<comment type="caution">
    <text evidence="2">The sequence shown here is derived from an EMBL/GenBank/DDBJ whole genome shotgun (WGS) entry which is preliminary data.</text>
</comment>
<dbReference type="InterPro" id="IPR008984">
    <property type="entry name" value="SMAD_FHA_dom_sf"/>
</dbReference>
<evidence type="ECO:0000256" key="1">
    <source>
        <dbReference type="SAM" id="MobiDB-lite"/>
    </source>
</evidence>
<evidence type="ECO:0000313" key="2">
    <source>
        <dbReference type="EMBL" id="GGR23502.1"/>
    </source>
</evidence>
<dbReference type="EMBL" id="BMRJ01000001">
    <property type="protein sequence ID" value="GGR23502.1"/>
    <property type="molecule type" value="Genomic_DNA"/>
</dbReference>
<reference evidence="2" key="1">
    <citation type="journal article" date="2014" name="Int. J. Syst. Evol. Microbiol.">
        <title>Complete genome sequence of Corynebacterium casei LMG S-19264T (=DSM 44701T), isolated from a smear-ripened cheese.</title>
        <authorList>
            <consortium name="US DOE Joint Genome Institute (JGI-PGF)"/>
            <person name="Walter F."/>
            <person name="Albersmeier A."/>
            <person name="Kalinowski J."/>
            <person name="Ruckert C."/>
        </authorList>
    </citation>
    <scope>NUCLEOTIDE SEQUENCE</scope>
    <source>
        <strain evidence="2">JCM 3346</strain>
    </source>
</reference>
<evidence type="ECO:0008006" key="4">
    <source>
        <dbReference type="Google" id="ProtNLM"/>
    </source>
</evidence>
<sequence length="185" mass="18823">MDGSDFIVPPPGLVPGEPPAAPERAAKPVERTLPSFAPGRSGPPPLVPTPAGPVVQVPPPLDPAYEVTGERVRWRLVASGGVDAVITGPSVLGRAPRVEDAEGARAAVPIDDASRTVSKTHALAVPAGEALAVTDLHSTNGVRIERAGAEPEELAPGATGLVGDGEVLVLGRLRLLVARLPSPNV</sequence>
<proteinExistence type="predicted"/>
<name>A0A918CI45_AGRME</name>
<reference evidence="2" key="2">
    <citation type="submission" date="2020-09" db="EMBL/GenBank/DDBJ databases">
        <authorList>
            <person name="Sun Q."/>
            <person name="Ohkuma M."/>
        </authorList>
    </citation>
    <scope>NUCLEOTIDE SEQUENCE</scope>
    <source>
        <strain evidence="2">JCM 3346</strain>
    </source>
</reference>
<dbReference type="AlphaFoldDB" id="A0A918CI45"/>
<dbReference type="Proteomes" id="UP000610303">
    <property type="component" value="Unassembled WGS sequence"/>
</dbReference>
<protein>
    <recommendedName>
        <fullName evidence="4">FHA domain-containing protein</fullName>
    </recommendedName>
</protein>
<dbReference type="SUPFAM" id="SSF49879">
    <property type="entry name" value="SMAD/FHA domain"/>
    <property type="match status" value="1"/>
</dbReference>
<organism evidence="2 3">
    <name type="scientific">Agromyces mediolanus</name>
    <name type="common">Corynebacterium mediolanum</name>
    <dbReference type="NCBI Taxonomy" id="41986"/>
    <lineage>
        <taxon>Bacteria</taxon>
        <taxon>Bacillati</taxon>
        <taxon>Actinomycetota</taxon>
        <taxon>Actinomycetes</taxon>
        <taxon>Micrococcales</taxon>
        <taxon>Microbacteriaceae</taxon>
        <taxon>Agromyces</taxon>
    </lineage>
</organism>
<keyword evidence="3" id="KW-1185">Reference proteome</keyword>
<feature type="region of interest" description="Disordered" evidence="1">
    <location>
        <begin position="1"/>
        <end position="47"/>
    </location>
</feature>
<feature type="compositionally biased region" description="Pro residues" evidence="1">
    <location>
        <begin position="8"/>
        <end position="21"/>
    </location>
</feature>
<dbReference type="Gene3D" id="2.60.200.20">
    <property type="match status" value="1"/>
</dbReference>
<gene>
    <name evidence="2" type="ORF">GCM10010196_16630</name>
</gene>
<dbReference type="RefSeq" id="WP_189084760.1">
    <property type="nucleotide sequence ID" value="NZ_BMRJ01000001.1"/>
</dbReference>
<evidence type="ECO:0000313" key="3">
    <source>
        <dbReference type="Proteomes" id="UP000610303"/>
    </source>
</evidence>